<keyword evidence="4 7" id="KW-1133">Transmembrane helix</keyword>
<reference evidence="8 9" key="1">
    <citation type="submission" date="2017-03" db="EMBL/GenBank/DDBJ databases">
        <title>Whole genome sequences of fourteen strains of Bradyrhizobium canariense and one strain of Bradyrhizobium japonicum isolated from Lupinus (Papilionoideae: Genisteae) species in Algeria.</title>
        <authorList>
            <person name="Crovadore J."/>
            <person name="Chekireb D."/>
            <person name="Brachmann A."/>
            <person name="Chablais R."/>
            <person name="Cochard B."/>
            <person name="Lefort F."/>
        </authorList>
    </citation>
    <scope>NUCLEOTIDE SEQUENCE [LARGE SCALE GENOMIC DNA]</scope>
    <source>
        <strain evidence="8 9">UBMA197</strain>
    </source>
</reference>
<feature type="transmembrane region" description="Helical" evidence="7">
    <location>
        <begin position="95"/>
        <end position="124"/>
    </location>
</feature>
<feature type="transmembrane region" description="Helical" evidence="7">
    <location>
        <begin position="245"/>
        <end position="269"/>
    </location>
</feature>
<dbReference type="RefSeq" id="WP_085403345.1">
    <property type="nucleotide sequence ID" value="NZ_NAFL01000273.1"/>
</dbReference>
<feature type="transmembrane region" description="Helical" evidence="7">
    <location>
        <begin position="281"/>
        <end position="303"/>
    </location>
</feature>
<evidence type="ECO:0000256" key="4">
    <source>
        <dbReference type="ARBA" id="ARBA00022989"/>
    </source>
</evidence>
<dbReference type="PANTHER" id="PTHR30213">
    <property type="entry name" value="INNER MEMBRANE PROTEIN YHJD"/>
    <property type="match status" value="1"/>
</dbReference>
<proteinExistence type="predicted"/>
<organism evidence="8 9">
    <name type="scientific">Bradyrhizobium japonicum</name>
    <dbReference type="NCBI Taxonomy" id="375"/>
    <lineage>
        <taxon>Bacteria</taxon>
        <taxon>Pseudomonadati</taxon>
        <taxon>Pseudomonadota</taxon>
        <taxon>Alphaproteobacteria</taxon>
        <taxon>Hyphomicrobiales</taxon>
        <taxon>Nitrobacteraceae</taxon>
        <taxon>Bradyrhizobium</taxon>
    </lineage>
</organism>
<dbReference type="InterPro" id="IPR017039">
    <property type="entry name" value="Virul_fac_BrkB"/>
</dbReference>
<dbReference type="Proteomes" id="UP000193335">
    <property type="component" value="Unassembled WGS sequence"/>
</dbReference>
<keyword evidence="2" id="KW-1003">Cell membrane</keyword>
<feature type="transmembrane region" description="Helical" evidence="7">
    <location>
        <begin position="208"/>
        <end position="233"/>
    </location>
</feature>
<gene>
    <name evidence="8" type="ORF">BSZ19_32705</name>
</gene>
<sequence length="376" mass="40614">MRARRTEHLDSWLLVAATAVFVLSAERYFQESGPIRPGPPQDHRNNEANSPETSPAGAAMQLGHGRHAKSPFAIPWAGWKDIFWRTYQRIDDDRLLATAGGVVFFGLLAVFPAVTALVSSYGLFADPSTISSNLHSLAMLLPEGAFQIVEDQVTRVVSNGNTALGVTFLFGLLLAIWSANAGVKAIFDALNVAYEEREKRSFVRLNTVSLAFTVGGIAALLLMVGTVVAFPLALNHLGIAPESRLIVALARWPVLFVILLAALAVLYRFAPSRDAPRWQWLSLGAVTAAILWIAGSALLSWYLSEFANYNATYGSLGAAIGLMMWMWMSAIVIMFGAELNSEIERQTLRDTTTGPPKPLGTRQAVSADTVGAAAPS</sequence>
<evidence type="ECO:0000256" key="2">
    <source>
        <dbReference type="ARBA" id="ARBA00022475"/>
    </source>
</evidence>
<feature type="transmembrane region" description="Helical" evidence="7">
    <location>
        <begin position="163"/>
        <end position="187"/>
    </location>
</feature>
<keyword evidence="5 7" id="KW-0472">Membrane</keyword>
<keyword evidence="3 7" id="KW-0812">Transmembrane</keyword>
<dbReference type="NCBIfam" id="TIGR00765">
    <property type="entry name" value="yihY_not_rbn"/>
    <property type="match status" value="1"/>
</dbReference>
<feature type="region of interest" description="Disordered" evidence="6">
    <location>
        <begin position="33"/>
        <end position="59"/>
    </location>
</feature>
<dbReference type="Pfam" id="PF03631">
    <property type="entry name" value="Virul_fac_BrkB"/>
    <property type="match status" value="1"/>
</dbReference>
<evidence type="ECO:0000256" key="1">
    <source>
        <dbReference type="ARBA" id="ARBA00004651"/>
    </source>
</evidence>
<evidence type="ECO:0000313" key="9">
    <source>
        <dbReference type="Proteomes" id="UP000193335"/>
    </source>
</evidence>
<protein>
    <submittedName>
        <fullName evidence="8">Ribonuclease BN</fullName>
    </submittedName>
</protein>
<feature type="region of interest" description="Disordered" evidence="6">
    <location>
        <begin position="349"/>
        <end position="376"/>
    </location>
</feature>
<evidence type="ECO:0000256" key="5">
    <source>
        <dbReference type="ARBA" id="ARBA00023136"/>
    </source>
</evidence>
<accession>A0A1Y2JFJ5</accession>
<evidence type="ECO:0000313" key="8">
    <source>
        <dbReference type="EMBL" id="OSJ27526.1"/>
    </source>
</evidence>
<evidence type="ECO:0000256" key="3">
    <source>
        <dbReference type="ARBA" id="ARBA00022692"/>
    </source>
</evidence>
<comment type="subcellular location">
    <subcellularLocation>
        <location evidence="1">Cell membrane</location>
        <topology evidence="1">Multi-pass membrane protein</topology>
    </subcellularLocation>
</comment>
<dbReference type="GO" id="GO:0005886">
    <property type="term" value="C:plasma membrane"/>
    <property type="evidence" value="ECO:0007669"/>
    <property type="project" value="UniProtKB-SubCell"/>
</dbReference>
<dbReference type="PANTHER" id="PTHR30213:SF0">
    <property type="entry name" value="UPF0761 MEMBRANE PROTEIN YIHY"/>
    <property type="match status" value="1"/>
</dbReference>
<dbReference type="AlphaFoldDB" id="A0A1Y2JFJ5"/>
<evidence type="ECO:0000256" key="6">
    <source>
        <dbReference type="SAM" id="MobiDB-lite"/>
    </source>
</evidence>
<comment type="caution">
    <text evidence="8">The sequence shown here is derived from an EMBL/GenBank/DDBJ whole genome shotgun (WGS) entry which is preliminary data.</text>
</comment>
<name>A0A1Y2JFJ5_BRAJP</name>
<dbReference type="EMBL" id="NAFL01000273">
    <property type="protein sequence ID" value="OSJ27526.1"/>
    <property type="molecule type" value="Genomic_DNA"/>
</dbReference>
<evidence type="ECO:0000256" key="7">
    <source>
        <dbReference type="SAM" id="Phobius"/>
    </source>
</evidence>
<feature type="transmembrane region" description="Helical" evidence="7">
    <location>
        <begin position="315"/>
        <end position="337"/>
    </location>
</feature>